<dbReference type="Proteomes" id="UP000541444">
    <property type="component" value="Unassembled WGS sequence"/>
</dbReference>
<evidence type="ECO:0000313" key="2">
    <source>
        <dbReference type="Proteomes" id="UP000541444"/>
    </source>
</evidence>
<sequence>MFILKRFVKWIQWVRFLSSSTKLVDTHLIKVFWDFQPMDPASNFIFIPRNFNLTEDKSSTDSDYLIPSHTPGWVLKV</sequence>
<dbReference type="EMBL" id="JACGCM010002568">
    <property type="protein sequence ID" value="KAF6138592.1"/>
    <property type="molecule type" value="Genomic_DNA"/>
</dbReference>
<organism evidence="1 2">
    <name type="scientific">Kingdonia uniflora</name>
    <dbReference type="NCBI Taxonomy" id="39325"/>
    <lineage>
        <taxon>Eukaryota</taxon>
        <taxon>Viridiplantae</taxon>
        <taxon>Streptophyta</taxon>
        <taxon>Embryophyta</taxon>
        <taxon>Tracheophyta</taxon>
        <taxon>Spermatophyta</taxon>
        <taxon>Magnoliopsida</taxon>
        <taxon>Ranunculales</taxon>
        <taxon>Circaeasteraceae</taxon>
        <taxon>Kingdonia</taxon>
    </lineage>
</organism>
<proteinExistence type="predicted"/>
<protein>
    <submittedName>
        <fullName evidence="1">Uncharacterized protein</fullName>
    </submittedName>
</protein>
<accession>A0A7J7L7N5</accession>
<keyword evidence="2" id="KW-1185">Reference proteome</keyword>
<comment type="caution">
    <text evidence="1">The sequence shown here is derived from an EMBL/GenBank/DDBJ whole genome shotgun (WGS) entry which is preliminary data.</text>
</comment>
<gene>
    <name evidence="1" type="ORF">GIB67_032486</name>
</gene>
<reference evidence="1 2" key="1">
    <citation type="journal article" date="2020" name="IScience">
        <title>Genome Sequencing of the Endangered Kingdonia uniflora (Circaeasteraceae, Ranunculales) Reveals Potential Mechanisms of Evolutionary Specialization.</title>
        <authorList>
            <person name="Sun Y."/>
            <person name="Deng T."/>
            <person name="Zhang A."/>
            <person name="Moore M.J."/>
            <person name="Landis J.B."/>
            <person name="Lin N."/>
            <person name="Zhang H."/>
            <person name="Zhang X."/>
            <person name="Huang J."/>
            <person name="Zhang X."/>
            <person name="Sun H."/>
            <person name="Wang H."/>
        </authorList>
    </citation>
    <scope>NUCLEOTIDE SEQUENCE [LARGE SCALE GENOMIC DNA]</scope>
    <source>
        <strain evidence="1">TB1705</strain>
        <tissue evidence="1">Leaf</tissue>
    </source>
</reference>
<dbReference type="AlphaFoldDB" id="A0A7J7L7N5"/>
<evidence type="ECO:0000313" key="1">
    <source>
        <dbReference type="EMBL" id="KAF6138592.1"/>
    </source>
</evidence>
<name>A0A7J7L7N5_9MAGN</name>